<accession>A0A2N7UBX0</accession>
<reference evidence="3 4" key="1">
    <citation type="submission" date="2018-01" db="EMBL/GenBank/DDBJ databases">
        <title>Halomonas endophytica sp. nov., isolated from storage liquid in the stems of Populus euphratica.</title>
        <authorList>
            <person name="Chen C."/>
        </authorList>
    </citation>
    <scope>NUCLEOTIDE SEQUENCE [LARGE SCALE GENOMIC DNA]</scope>
    <source>
        <strain evidence="3 4">MC28</strain>
    </source>
</reference>
<proteinExistence type="inferred from homology"/>
<comment type="similarity">
    <text evidence="1">Belongs to the UPF0065 (bug) family.</text>
</comment>
<evidence type="ECO:0000256" key="2">
    <source>
        <dbReference type="SAM" id="SignalP"/>
    </source>
</evidence>
<dbReference type="Proteomes" id="UP000235803">
    <property type="component" value="Unassembled WGS sequence"/>
</dbReference>
<dbReference type="Gene3D" id="3.40.190.10">
    <property type="entry name" value="Periplasmic binding protein-like II"/>
    <property type="match status" value="1"/>
</dbReference>
<feature type="chain" id="PRO_5014659890" evidence="2">
    <location>
        <begin position="26"/>
        <end position="324"/>
    </location>
</feature>
<evidence type="ECO:0000313" key="3">
    <source>
        <dbReference type="EMBL" id="PMR77891.1"/>
    </source>
</evidence>
<evidence type="ECO:0000256" key="1">
    <source>
        <dbReference type="ARBA" id="ARBA00006987"/>
    </source>
</evidence>
<dbReference type="RefSeq" id="WP_102651530.1">
    <property type="nucleotide sequence ID" value="NZ_PNRF01000002.1"/>
</dbReference>
<gene>
    <name evidence="3" type="ORF">C1H69_00835</name>
</gene>
<dbReference type="OrthoDB" id="5171643at2"/>
<dbReference type="InterPro" id="IPR005064">
    <property type="entry name" value="BUG"/>
</dbReference>
<comment type="caution">
    <text evidence="3">The sequence shown here is derived from an EMBL/GenBank/DDBJ whole genome shotgun (WGS) entry which is preliminary data.</text>
</comment>
<protein>
    <submittedName>
        <fullName evidence="3">Tripartite tricarboxylate transporter substrate binding protein</fullName>
    </submittedName>
</protein>
<name>A0A2N7UBX0_9GAMM</name>
<organism evidence="3 4">
    <name type="scientific">Billgrantia endophytica</name>
    <dbReference type="NCBI Taxonomy" id="2033802"/>
    <lineage>
        <taxon>Bacteria</taxon>
        <taxon>Pseudomonadati</taxon>
        <taxon>Pseudomonadota</taxon>
        <taxon>Gammaproteobacteria</taxon>
        <taxon>Oceanospirillales</taxon>
        <taxon>Halomonadaceae</taxon>
        <taxon>Billgrantia</taxon>
    </lineage>
</organism>
<dbReference type="CDD" id="cd07012">
    <property type="entry name" value="PBP2_Bug_TTT"/>
    <property type="match status" value="1"/>
</dbReference>
<dbReference type="EMBL" id="PNRF01000002">
    <property type="protein sequence ID" value="PMR77891.1"/>
    <property type="molecule type" value="Genomic_DNA"/>
</dbReference>
<dbReference type="Pfam" id="PF03401">
    <property type="entry name" value="TctC"/>
    <property type="match status" value="1"/>
</dbReference>
<dbReference type="InterPro" id="IPR042100">
    <property type="entry name" value="Bug_dom1"/>
</dbReference>
<keyword evidence="2" id="KW-0732">Signal</keyword>
<dbReference type="Gene3D" id="3.40.190.150">
    <property type="entry name" value="Bordetella uptake gene, domain 1"/>
    <property type="match status" value="1"/>
</dbReference>
<dbReference type="PIRSF" id="PIRSF017082">
    <property type="entry name" value="YflP"/>
    <property type="match status" value="1"/>
</dbReference>
<evidence type="ECO:0000313" key="4">
    <source>
        <dbReference type="Proteomes" id="UP000235803"/>
    </source>
</evidence>
<keyword evidence="4" id="KW-1185">Reference proteome</keyword>
<dbReference type="AlphaFoldDB" id="A0A2N7UBX0"/>
<dbReference type="PANTHER" id="PTHR42928">
    <property type="entry name" value="TRICARBOXYLATE-BINDING PROTEIN"/>
    <property type="match status" value="1"/>
</dbReference>
<dbReference type="SUPFAM" id="SSF53850">
    <property type="entry name" value="Periplasmic binding protein-like II"/>
    <property type="match status" value="1"/>
</dbReference>
<sequence length="324" mass="34530">MPRTFFKTIVTVSFAVLFTSSIALAQDDFPSQEIRIIVPWNPGGSTDIMARKILPSLEEQGVRAVVENMPGGGSAVGMAQVASAAPDGYTVGLGSSSILSLIAQGNVPFTYDSFTDIALFSEDPLVLLVSPNSEWDSLNAFMEYMKENPGSVTIGTPGTNNVNHAMAGLTGQAAGVEFRHIPYPGGSRVIAEIMGGQIDAGVLKPSETLPQIEADDLQAIGVYRQERIEALPETETFQEAGYDVFSSGELAQITYLTAPAGLDAEIRERLVEIFNTAILSEAFQEFAEENGFIAGGLSGEELQEYNAGLIDTLESAAQEIFTGD</sequence>
<feature type="signal peptide" evidence="2">
    <location>
        <begin position="1"/>
        <end position="25"/>
    </location>
</feature>
<dbReference type="PANTHER" id="PTHR42928:SF5">
    <property type="entry name" value="BLR1237 PROTEIN"/>
    <property type="match status" value="1"/>
</dbReference>